<dbReference type="EMBL" id="CP006571">
    <property type="protein sequence ID" value="AHK63215.1"/>
    <property type="molecule type" value="Genomic_DNA"/>
</dbReference>
<dbReference type="STRING" id="1229831.M832_03500"/>
<sequence>MNLEHILTSNSRFVSSCALTLANENKFLSISLESQQAILNYLNGVDSVNIDSIQSMAGSSGIDVNYSSALKSAGSAITTVAGVNFATHCIEKILWFKYLCNIFNQSPSRQGMDTFLSALALSIILGIILLIFGPSLFSAVSNALKIHQSSQVIFKCRQENKNLQLLAELNQRNLSSHQQVAINIAMEANRQMATTYKQYRATRIAFLVVAIISCLALFALASGLILGFFFALPGSAAITAAIIGCGASGGALLILGVIGFILSSVYEFRQQNRAIHNFERSILCAMVSDLISQKPQEYQRSFTTQQIAHACLSTPVS</sequence>
<organism evidence="2 3">
    <name type="scientific">Chlamydia avium 10DC88</name>
    <dbReference type="NCBI Taxonomy" id="1229831"/>
    <lineage>
        <taxon>Bacteria</taxon>
        <taxon>Pseudomonadati</taxon>
        <taxon>Chlamydiota</taxon>
        <taxon>Chlamydiia</taxon>
        <taxon>Chlamydiales</taxon>
        <taxon>Chlamydiaceae</taxon>
        <taxon>Chlamydia/Chlamydophila group</taxon>
        <taxon>Chlamydia</taxon>
    </lineage>
</organism>
<evidence type="ECO:0000313" key="2">
    <source>
        <dbReference type="EMBL" id="AHK63215.1"/>
    </source>
</evidence>
<keyword evidence="1" id="KW-0472">Membrane</keyword>
<dbReference type="AlphaFoldDB" id="W8JGC4"/>
<keyword evidence="1" id="KW-1133">Transmembrane helix</keyword>
<reference evidence="2 3" key="1">
    <citation type="journal article" date="2014" name="Syst. Appl. Microbiol.">
        <title>Evidence for the existence of two new members of the family Chlamydiaceae and proposal of Chlamydia avium sp. nov. and Chlamydia gallinacea sp. nov.</title>
        <authorList>
            <person name="Sachse K."/>
            <person name="Laroucau K."/>
            <person name="Riege K."/>
            <person name="Wehner S."/>
            <person name="Dilcher M."/>
            <person name="Creasy H.H."/>
            <person name="Weidmann M."/>
            <person name="Myers G."/>
            <person name="Vorimore F."/>
            <person name="Vicari N."/>
            <person name="Magnino S."/>
            <person name="Liebler-Tenorio E."/>
            <person name="Ruettger A."/>
            <person name="Bavoil P.M."/>
            <person name="Hufert F.T."/>
            <person name="Rossello-Mora R."/>
            <person name="Marz M."/>
        </authorList>
    </citation>
    <scope>NUCLEOTIDE SEQUENCE [LARGE SCALE GENOMIC DNA]</scope>
    <source>
        <strain evidence="2 3">10DC88</strain>
    </source>
</reference>
<dbReference type="PATRIC" id="fig|1229831.3.peg.353"/>
<proteinExistence type="predicted"/>
<evidence type="ECO:0000256" key="1">
    <source>
        <dbReference type="SAM" id="Phobius"/>
    </source>
</evidence>
<feature type="transmembrane region" description="Helical" evidence="1">
    <location>
        <begin position="115"/>
        <end position="140"/>
    </location>
</feature>
<feature type="transmembrane region" description="Helical" evidence="1">
    <location>
        <begin position="236"/>
        <end position="263"/>
    </location>
</feature>
<dbReference type="NCBIfam" id="NF047332">
    <property type="entry name" value="Chlamy_GarD"/>
    <property type="match status" value="1"/>
</dbReference>
<keyword evidence="1" id="KW-0812">Transmembrane</keyword>
<dbReference type="KEGG" id="cav:M832_03500"/>
<feature type="transmembrane region" description="Helical" evidence="1">
    <location>
        <begin position="204"/>
        <end position="230"/>
    </location>
</feature>
<evidence type="ECO:0000313" key="3">
    <source>
        <dbReference type="Proteomes" id="UP000019433"/>
    </source>
</evidence>
<name>W8JGC4_9CHLA</name>
<protein>
    <submittedName>
        <fullName evidence="2">Uncharacterized protein</fullName>
    </submittedName>
</protein>
<dbReference type="Proteomes" id="UP000019433">
    <property type="component" value="Chromosome"/>
</dbReference>
<accession>W8JGC4</accession>
<gene>
    <name evidence="2" type="ORF">M832_03500</name>
</gene>
<dbReference type="HOGENOM" id="CLU_887661_0_0_0"/>
<dbReference type="RefSeq" id="WP_038500442.1">
    <property type="nucleotide sequence ID" value="NZ_CP006571.1"/>
</dbReference>